<dbReference type="PROSITE" id="PS00609">
    <property type="entry name" value="GLYCOSYL_HYDROL_F32"/>
    <property type="match status" value="1"/>
</dbReference>
<dbReference type="Proteomes" id="UP000196074">
    <property type="component" value="Unassembled WGS sequence"/>
</dbReference>
<feature type="domain" description="Glycosyl hydrolase family 32 N-terminal" evidence="10">
    <location>
        <begin position="27"/>
        <end position="332"/>
    </location>
</feature>
<keyword evidence="9" id="KW-0119">Carbohydrate metabolism</keyword>
<sequence>MYSIERANEYIQANKHHVTETYQPKLHFIPEIGWMNDPNGFVYYKGEYHLFYQYNPYDSKWDTMHWGHAKSKDLAHWEYLPIALAPDQDYDKNGCFSGSALVVDDTLWLMYTGHIVNEDGSISQVQNMAYSTDGITFHKIKENPVITGQQLPNEISRSDFRDPKLFEKDGKYYAVVATQHLDQVGCVVLIESENLLDWSYKSIFLKGEQNQGIVWECPDYFEMDGQSYLIVSPMQYHSEYLDFNNQNSNIIMQGRVDWQVGKFYPSNLKEIDHGHDFYAAQTTKNANNERVMIAWMHTWGRPLITDQLQHGWFGSMSLPRILTVQENQIIQKLPESLDNQFVKVQLNEELNQPSKLEIDIKDTIELKLGTKEDYISFGYDAFRKEVYIDRKNLKYQLIGEERNPVLYRGVQIQATHLTAYIDQQSIEIFVNDGQEVLTSVFYIEGTKKVYSQI</sequence>
<dbReference type="GO" id="GO:0005985">
    <property type="term" value="P:sucrose metabolic process"/>
    <property type="evidence" value="ECO:0007669"/>
    <property type="project" value="UniProtKB-UniPathway"/>
</dbReference>
<evidence type="ECO:0000256" key="3">
    <source>
        <dbReference type="ARBA" id="ARBA00012758"/>
    </source>
</evidence>
<dbReference type="PANTHER" id="PTHR43101">
    <property type="entry name" value="BETA-FRUCTOSIDASE"/>
    <property type="match status" value="1"/>
</dbReference>
<evidence type="ECO:0000313" key="13">
    <source>
        <dbReference type="Proteomes" id="UP000196074"/>
    </source>
</evidence>
<dbReference type="Pfam" id="PF08244">
    <property type="entry name" value="Glyco_hydro_32C"/>
    <property type="match status" value="1"/>
</dbReference>
<comment type="similarity">
    <text evidence="2 8">Belongs to the glycosyl hydrolase 32 family.</text>
</comment>
<dbReference type="InterPro" id="IPR018053">
    <property type="entry name" value="Glyco_hydro_32_AS"/>
</dbReference>
<dbReference type="EMBL" id="NFLC01000005">
    <property type="protein sequence ID" value="OUQ11016.1"/>
    <property type="molecule type" value="Genomic_DNA"/>
</dbReference>
<evidence type="ECO:0000256" key="4">
    <source>
        <dbReference type="ARBA" id="ARBA00019623"/>
    </source>
</evidence>
<dbReference type="GO" id="GO:0005737">
    <property type="term" value="C:cytoplasm"/>
    <property type="evidence" value="ECO:0007669"/>
    <property type="project" value="UniProtKB-SubCell"/>
</dbReference>
<evidence type="ECO:0000256" key="6">
    <source>
        <dbReference type="ARBA" id="ARBA00023295"/>
    </source>
</evidence>
<evidence type="ECO:0000256" key="8">
    <source>
        <dbReference type="RuleBase" id="RU362110"/>
    </source>
</evidence>
<dbReference type="InterPro" id="IPR013148">
    <property type="entry name" value="Glyco_hydro_32_N"/>
</dbReference>
<reference evidence="13" key="1">
    <citation type="submission" date="2017-04" db="EMBL/GenBank/DDBJ databases">
        <title>Function of individual gut microbiota members based on whole genome sequencing of pure cultures obtained from chicken caecum.</title>
        <authorList>
            <person name="Medvecky M."/>
            <person name="Cejkova D."/>
            <person name="Polansky O."/>
            <person name="Karasova D."/>
            <person name="Kubasova T."/>
            <person name="Cizek A."/>
            <person name="Rychlik I."/>
        </authorList>
    </citation>
    <scope>NUCLEOTIDE SEQUENCE [LARGE SCALE GENOMIC DNA]</scope>
    <source>
        <strain evidence="13">An144</strain>
    </source>
</reference>
<accession>A0A1Y4R0A5</accession>
<keyword evidence="6 8" id="KW-0326">Glycosidase</keyword>
<dbReference type="Gene3D" id="2.60.120.560">
    <property type="entry name" value="Exo-inulinase, domain 1"/>
    <property type="match status" value="1"/>
</dbReference>
<evidence type="ECO:0000313" key="12">
    <source>
        <dbReference type="EMBL" id="OUQ11016.1"/>
    </source>
</evidence>
<evidence type="ECO:0000256" key="5">
    <source>
        <dbReference type="ARBA" id="ARBA00022801"/>
    </source>
</evidence>
<evidence type="ECO:0000256" key="7">
    <source>
        <dbReference type="ARBA" id="ARBA00033367"/>
    </source>
</evidence>
<dbReference type="PANTHER" id="PTHR43101:SF1">
    <property type="entry name" value="BETA-FRUCTOSIDASE"/>
    <property type="match status" value="1"/>
</dbReference>
<keyword evidence="5 8" id="KW-0378">Hydrolase</keyword>
<evidence type="ECO:0000256" key="1">
    <source>
        <dbReference type="ARBA" id="ARBA00004914"/>
    </source>
</evidence>
<dbReference type="GO" id="GO:0004564">
    <property type="term" value="F:beta-fructofuranosidase activity"/>
    <property type="evidence" value="ECO:0007669"/>
    <property type="project" value="UniProtKB-EC"/>
</dbReference>
<protein>
    <recommendedName>
        <fullName evidence="4 8">Sucrose-6-phosphate hydrolase</fullName>
        <ecNumber evidence="3 8">3.2.1.26</ecNumber>
    </recommendedName>
    <alternativeName>
        <fullName evidence="7 9">Invertase</fullName>
    </alternativeName>
</protein>
<comment type="subcellular location">
    <subcellularLocation>
        <location evidence="9">Cytoplasm</location>
    </subcellularLocation>
</comment>
<dbReference type="InterPro" id="IPR013189">
    <property type="entry name" value="Glyco_hydro_32_C"/>
</dbReference>
<comment type="pathway">
    <text evidence="1 9">Glycan biosynthesis; sucrose metabolism.</text>
</comment>
<evidence type="ECO:0000256" key="2">
    <source>
        <dbReference type="ARBA" id="ARBA00009902"/>
    </source>
</evidence>
<comment type="function">
    <text evidence="9">Enables the bacterium to metabolize sucrose as a sole carbon source.</text>
</comment>
<dbReference type="EC" id="3.2.1.26" evidence="3 8"/>
<dbReference type="CDD" id="cd08996">
    <property type="entry name" value="GH32_FFase"/>
    <property type="match status" value="1"/>
</dbReference>
<dbReference type="Gene3D" id="2.115.10.20">
    <property type="entry name" value="Glycosyl hydrolase domain, family 43"/>
    <property type="match status" value="1"/>
</dbReference>
<keyword evidence="9" id="KW-0963">Cytoplasm</keyword>
<dbReference type="InterPro" id="IPR023296">
    <property type="entry name" value="Glyco_hydro_beta-prop_sf"/>
</dbReference>
<dbReference type="UniPathway" id="UPA00238"/>
<name>A0A1Y4R0A5_9ENTE</name>
<dbReference type="AlphaFoldDB" id="A0A1Y4R0A5"/>
<proteinExistence type="inferred from homology"/>
<dbReference type="SUPFAM" id="SSF49899">
    <property type="entry name" value="Concanavalin A-like lectins/glucanases"/>
    <property type="match status" value="1"/>
</dbReference>
<dbReference type="InterPro" id="IPR051214">
    <property type="entry name" value="GH32_Enzymes"/>
</dbReference>
<feature type="domain" description="Glycosyl hydrolase family 32 C-terminal" evidence="11">
    <location>
        <begin position="357"/>
        <end position="442"/>
    </location>
</feature>
<dbReference type="InterPro" id="IPR006232">
    <property type="entry name" value="Suc6P_hydrolase"/>
</dbReference>
<dbReference type="SMART" id="SM00640">
    <property type="entry name" value="Glyco_32"/>
    <property type="match status" value="1"/>
</dbReference>
<dbReference type="SUPFAM" id="SSF75005">
    <property type="entry name" value="Arabinanase/levansucrase/invertase"/>
    <property type="match status" value="1"/>
</dbReference>
<evidence type="ECO:0000256" key="9">
    <source>
        <dbReference type="RuleBase" id="RU365015"/>
    </source>
</evidence>
<organism evidence="12 13">
    <name type="scientific">Enterococcus cecorum</name>
    <dbReference type="NCBI Taxonomy" id="44008"/>
    <lineage>
        <taxon>Bacteria</taxon>
        <taxon>Bacillati</taxon>
        <taxon>Bacillota</taxon>
        <taxon>Bacilli</taxon>
        <taxon>Lactobacillales</taxon>
        <taxon>Enterococcaceae</taxon>
        <taxon>Enterococcus</taxon>
    </lineage>
</organism>
<dbReference type="Pfam" id="PF00251">
    <property type="entry name" value="Glyco_hydro_32N"/>
    <property type="match status" value="1"/>
</dbReference>
<comment type="caution">
    <text evidence="12">The sequence shown here is derived from an EMBL/GenBank/DDBJ whole genome shotgun (WGS) entry which is preliminary data.</text>
</comment>
<evidence type="ECO:0000259" key="11">
    <source>
        <dbReference type="Pfam" id="PF08244"/>
    </source>
</evidence>
<dbReference type="NCBIfam" id="TIGR01322">
    <property type="entry name" value="scrB_fam"/>
    <property type="match status" value="1"/>
</dbReference>
<dbReference type="InterPro" id="IPR013320">
    <property type="entry name" value="ConA-like_dom_sf"/>
</dbReference>
<dbReference type="InterPro" id="IPR001362">
    <property type="entry name" value="Glyco_hydro_32"/>
</dbReference>
<comment type="catalytic activity">
    <reaction evidence="8">
        <text>Hydrolysis of terminal non-reducing beta-D-fructofuranoside residues in beta-D-fructofuranosides.</text>
        <dbReference type="EC" id="3.2.1.26"/>
    </reaction>
</comment>
<dbReference type="RefSeq" id="WP_087214105.1">
    <property type="nucleotide sequence ID" value="NZ_NFLC01000005.1"/>
</dbReference>
<gene>
    <name evidence="12" type="ORF">B5E88_03520</name>
</gene>
<evidence type="ECO:0000259" key="10">
    <source>
        <dbReference type="Pfam" id="PF00251"/>
    </source>
</evidence>